<keyword evidence="1" id="KW-1133">Transmembrane helix</keyword>
<comment type="caution">
    <text evidence="2">The sequence shown here is derived from an EMBL/GenBank/DDBJ whole genome shotgun (WGS) entry which is preliminary data.</text>
</comment>
<sequence length="92" mass="10278">MKGVQWLAFLWGCLAAGAMLFYFANWFMTPDGPLRNELLQGAAIWLIYGGPAWIILPVVLYFRRPFLSPIERAILICPLAVAACASVFFTLP</sequence>
<gene>
    <name evidence="2" type="ORF">SPV1_05879</name>
</gene>
<protein>
    <submittedName>
        <fullName evidence="2">Uncharacterized protein</fullName>
    </submittedName>
</protein>
<dbReference type="STRING" id="314344.AL013_06245"/>
<evidence type="ECO:0000313" key="2">
    <source>
        <dbReference type="EMBL" id="EAU54266.1"/>
    </source>
</evidence>
<dbReference type="HOGENOM" id="CLU_2409769_0_0_0"/>
<dbReference type="Proteomes" id="UP000005297">
    <property type="component" value="Unassembled WGS sequence"/>
</dbReference>
<feature type="transmembrane region" description="Helical" evidence="1">
    <location>
        <begin position="39"/>
        <end position="61"/>
    </location>
</feature>
<keyword evidence="3" id="KW-1185">Reference proteome</keyword>
<dbReference type="EMBL" id="AATS01000010">
    <property type="protein sequence ID" value="EAU54266.1"/>
    <property type="molecule type" value="Genomic_DNA"/>
</dbReference>
<organism evidence="2 3">
    <name type="scientific">Mariprofundus ferrooxydans PV-1</name>
    <dbReference type="NCBI Taxonomy" id="314345"/>
    <lineage>
        <taxon>Bacteria</taxon>
        <taxon>Pseudomonadati</taxon>
        <taxon>Pseudomonadota</taxon>
        <taxon>Candidatius Mariprofundia</taxon>
        <taxon>Mariprofundales</taxon>
        <taxon>Mariprofundaceae</taxon>
        <taxon>Mariprofundus</taxon>
    </lineage>
</organism>
<accession>Q0EYC6</accession>
<evidence type="ECO:0000313" key="3">
    <source>
        <dbReference type="Proteomes" id="UP000005297"/>
    </source>
</evidence>
<dbReference type="InParanoid" id="Q0EYC6"/>
<name>Q0EYC6_9PROT</name>
<feature type="transmembrane region" description="Helical" evidence="1">
    <location>
        <begin position="73"/>
        <end position="91"/>
    </location>
</feature>
<dbReference type="RefSeq" id="WP_009851469.1">
    <property type="nucleotide sequence ID" value="NZ_DS022295.1"/>
</dbReference>
<reference evidence="2 3" key="1">
    <citation type="submission" date="2006-09" db="EMBL/GenBank/DDBJ databases">
        <authorList>
            <person name="Emerson D."/>
            <person name="Ferriera S."/>
            <person name="Johnson J."/>
            <person name="Kravitz S."/>
            <person name="Halpern A."/>
            <person name="Remington K."/>
            <person name="Beeson K."/>
            <person name="Tran B."/>
            <person name="Rogers Y.-H."/>
            <person name="Friedman R."/>
            <person name="Venter J.C."/>
        </authorList>
    </citation>
    <scope>NUCLEOTIDE SEQUENCE [LARGE SCALE GENOMIC DNA]</scope>
    <source>
        <strain evidence="2 3">PV-1</strain>
    </source>
</reference>
<evidence type="ECO:0000256" key="1">
    <source>
        <dbReference type="SAM" id="Phobius"/>
    </source>
</evidence>
<proteinExistence type="predicted"/>
<dbReference type="AlphaFoldDB" id="Q0EYC6"/>
<keyword evidence="1" id="KW-0812">Transmembrane</keyword>
<feature type="transmembrane region" description="Helical" evidence="1">
    <location>
        <begin position="7"/>
        <end position="27"/>
    </location>
</feature>
<keyword evidence="1" id="KW-0472">Membrane</keyword>